<evidence type="ECO:0000256" key="1">
    <source>
        <dbReference type="ARBA" id="ARBA00023002"/>
    </source>
</evidence>
<reference evidence="5 6" key="1">
    <citation type="submission" date="2019-02" db="EMBL/GenBank/DDBJ databases">
        <title>Deep-cultivation of Planctomycetes and their phenomic and genomic characterization uncovers novel biology.</title>
        <authorList>
            <person name="Wiegand S."/>
            <person name="Jogler M."/>
            <person name="Boedeker C."/>
            <person name="Pinto D."/>
            <person name="Vollmers J."/>
            <person name="Rivas-Marin E."/>
            <person name="Kohn T."/>
            <person name="Peeters S.H."/>
            <person name="Heuer A."/>
            <person name="Rast P."/>
            <person name="Oberbeckmann S."/>
            <person name="Bunk B."/>
            <person name="Jeske O."/>
            <person name="Meyerdierks A."/>
            <person name="Storesund J.E."/>
            <person name="Kallscheuer N."/>
            <person name="Luecker S."/>
            <person name="Lage O.M."/>
            <person name="Pohl T."/>
            <person name="Merkel B.J."/>
            <person name="Hornburger P."/>
            <person name="Mueller R.-W."/>
            <person name="Bruemmer F."/>
            <person name="Labrenz M."/>
            <person name="Spormann A.M."/>
            <person name="Op den Camp H."/>
            <person name="Overmann J."/>
            <person name="Amann R."/>
            <person name="Jetten M.S.M."/>
            <person name="Mascher T."/>
            <person name="Medema M.H."/>
            <person name="Devos D.P."/>
            <person name="Kaster A.-K."/>
            <person name="Ovreas L."/>
            <person name="Rohde M."/>
            <person name="Galperin M.Y."/>
            <person name="Jogler C."/>
        </authorList>
    </citation>
    <scope>NUCLEOTIDE SEQUENCE [LARGE SCALE GENOMIC DNA]</scope>
    <source>
        <strain evidence="5 6">Mal48</strain>
    </source>
</reference>
<feature type="domain" description="Aldehyde dehydrogenase" evidence="4">
    <location>
        <begin position="75"/>
        <end position="329"/>
    </location>
</feature>
<keyword evidence="1" id="KW-0560">Oxidoreductase</keyword>
<dbReference type="Gene3D" id="3.40.605.10">
    <property type="entry name" value="Aldehyde Dehydrogenase, Chain A, domain 1"/>
    <property type="match status" value="1"/>
</dbReference>
<dbReference type="PANTHER" id="PTHR11699">
    <property type="entry name" value="ALDEHYDE DEHYDROGENASE-RELATED"/>
    <property type="match status" value="1"/>
</dbReference>
<dbReference type="GO" id="GO:0008774">
    <property type="term" value="F:acetaldehyde dehydrogenase (acetylating) activity"/>
    <property type="evidence" value="ECO:0007669"/>
    <property type="project" value="InterPro"/>
</dbReference>
<dbReference type="EMBL" id="CP036267">
    <property type="protein sequence ID" value="QDT30996.1"/>
    <property type="molecule type" value="Genomic_DNA"/>
</dbReference>
<gene>
    <name evidence="5" type="primary">adhE</name>
    <name evidence="5" type="ORF">Mal48_02260</name>
</gene>
<organism evidence="5 6">
    <name type="scientific">Thalassoglobus polymorphus</name>
    <dbReference type="NCBI Taxonomy" id="2527994"/>
    <lineage>
        <taxon>Bacteria</taxon>
        <taxon>Pseudomonadati</taxon>
        <taxon>Planctomycetota</taxon>
        <taxon>Planctomycetia</taxon>
        <taxon>Planctomycetales</taxon>
        <taxon>Planctomycetaceae</taxon>
        <taxon>Thalassoglobus</taxon>
    </lineage>
</organism>
<protein>
    <submittedName>
        <fullName evidence="5">Aldehyde-alcohol dehydrogenase</fullName>
    </submittedName>
</protein>
<dbReference type="NCBIfam" id="NF011927">
    <property type="entry name" value="PRK15398.1"/>
    <property type="match status" value="1"/>
</dbReference>
<evidence type="ECO:0000259" key="4">
    <source>
        <dbReference type="Pfam" id="PF00171"/>
    </source>
</evidence>
<dbReference type="InterPro" id="IPR015590">
    <property type="entry name" value="Aldehyde_DH_dom"/>
</dbReference>
<dbReference type="AlphaFoldDB" id="A0A517QH82"/>
<dbReference type="PIRSF" id="PIRSF036410">
    <property type="entry name" value="EutE_PduP"/>
    <property type="match status" value="1"/>
</dbReference>
<keyword evidence="2" id="KW-0520">NAD</keyword>
<dbReference type="RefSeq" id="WP_145195256.1">
    <property type="nucleotide sequence ID" value="NZ_CP036267.1"/>
</dbReference>
<dbReference type="Pfam" id="PF00171">
    <property type="entry name" value="Aldedh"/>
    <property type="match status" value="1"/>
</dbReference>
<proteinExistence type="predicted"/>
<dbReference type="InterPro" id="IPR016163">
    <property type="entry name" value="Ald_DH_C"/>
</dbReference>
<dbReference type="InterPro" id="IPR012408">
    <property type="entry name" value="Acetald_propionald_DH-rel"/>
</dbReference>
<feature type="region of interest" description="Disordered" evidence="3">
    <location>
        <begin position="22"/>
        <end position="57"/>
    </location>
</feature>
<evidence type="ECO:0000313" key="5">
    <source>
        <dbReference type="EMBL" id="QDT30996.1"/>
    </source>
</evidence>
<dbReference type="Proteomes" id="UP000315724">
    <property type="component" value="Chromosome"/>
</dbReference>
<accession>A0A517QH82</accession>
<dbReference type="SUPFAM" id="SSF53720">
    <property type="entry name" value="ALDH-like"/>
    <property type="match status" value="1"/>
</dbReference>
<dbReference type="KEGG" id="tpol:Mal48_02260"/>
<dbReference type="OrthoDB" id="9804734at2"/>
<sequence length="508" mass="54116">MNTTEQTIRSVVEEVLAELGKSPRQVNGGQLTGSPALNPQSNPNGIPVVSNGTASRTSAASNGFSGGGNFGVFSSVDEAVAAANAAFQQLKKKTIADRKTVIDIVKNMCDERADEWGQKEFDETKIGRLDHKKAKLRIIKQVPGVEWFNPTCFSGDHGIALEERAPFGVIGAITPVTHSLPTLAGNIVNMVAAGNSIIFNPHPSGKRIACEGVQAFNKAIAEKIGIENLITIIGEPTIESANEIFHHRNVRMLCVTGGPAVGRAALGARKRAVVAGPGNPPVVVDDSADIENAAKSIVAGAAFDNNLLCIGEKEVFAVQSIFDQLMEAVGRHGGYRLNAQQTDALTKLAFAPPKEPGGHPVLNRDFIGADPAVLAQHIGLSIPQNTEILYAETDTSNPFVPEEQMMPFIPFVRARDTMHAIELAYEFEHGFGHTAIIHSRNVHAMTVMGKLMDTTLFVKNGPSMAGLGLGGEGYLSFSVATPTGEGVTNPGTFTRTRRCVMVDELRVV</sequence>
<feature type="compositionally biased region" description="Polar residues" evidence="3">
    <location>
        <begin position="24"/>
        <end position="57"/>
    </location>
</feature>
<evidence type="ECO:0000313" key="6">
    <source>
        <dbReference type="Proteomes" id="UP000315724"/>
    </source>
</evidence>
<dbReference type="InterPro" id="IPR016161">
    <property type="entry name" value="Ald_DH/histidinol_DH"/>
</dbReference>
<evidence type="ECO:0000256" key="3">
    <source>
        <dbReference type="SAM" id="MobiDB-lite"/>
    </source>
</evidence>
<dbReference type="Gene3D" id="3.40.309.10">
    <property type="entry name" value="Aldehyde Dehydrogenase, Chain A, domain 2"/>
    <property type="match status" value="1"/>
</dbReference>
<dbReference type="InterPro" id="IPR016162">
    <property type="entry name" value="Ald_DH_N"/>
</dbReference>
<keyword evidence="6" id="KW-1185">Reference proteome</keyword>
<evidence type="ECO:0000256" key="2">
    <source>
        <dbReference type="ARBA" id="ARBA00023027"/>
    </source>
</evidence>
<name>A0A517QH82_9PLAN</name>